<protein>
    <submittedName>
        <fullName evidence="1">Uncharacterized protein</fullName>
    </submittedName>
</protein>
<name>A0A1R1JCV0_9BURK</name>
<evidence type="ECO:0000313" key="2">
    <source>
        <dbReference type="Proteomes" id="UP000187194"/>
    </source>
</evidence>
<proteinExistence type="predicted"/>
<organism evidence="1 2">
    <name type="scientific">Burkholderia ubonensis</name>
    <dbReference type="NCBI Taxonomy" id="101571"/>
    <lineage>
        <taxon>Bacteria</taxon>
        <taxon>Pseudomonadati</taxon>
        <taxon>Pseudomonadota</taxon>
        <taxon>Betaproteobacteria</taxon>
        <taxon>Burkholderiales</taxon>
        <taxon>Burkholderiaceae</taxon>
        <taxon>Burkholderia</taxon>
        <taxon>Burkholderia cepacia complex</taxon>
    </lineage>
</organism>
<accession>A0A1R1JCV0</accession>
<gene>
    <name evidence="1" type="ORF">BW685_12940</name>
</gene>
<comment type="caution">
    <text evidence="1">The sequence shown here is derived from an EMBL/GenBank/DDBJ whole genome shotgun (WGS) entry which is preliminary data.</text>
</comment>
<reference evidence="1 2" key="1">
    <citation type="submission" date="2017-01" db="EMBL/GenBank/DDBJ databases">
        <title>Phylogeographic, genomic and meropenem susceptibility analysis of Burkholderia ubonensis.</title>
        <authorList>
            <person name="Price E.P."/>
            <person name="Sarovich D.S."/>
            <person name="Webb J.R."/>
            <person name="Hall C.M."/>
            <person name="Sahl J.W."/>
            <person name="Kaestli M."/>
            <person name="Mayo M."/>
            <person name="Harrington G."/>
            <person name="Baker A.L."/>
            <person name="Sidak-Loftis L.C."/>
            <person name="Lummis M."/>
            <person name="Schupp J.M."/>
            <person name="Gillece J.D."/>
            <person name="Tuanyok A."/>
            <person name="Warner J."/>
            <person name="Busch J.D."/>
            <person name="Keim P."/>
            <person name="Currie B.J."/>
            <person name="Wagner D.M."/>
        </authorList>
    </citation>
    <scope>NUCLEOTIDE SEQUENCE [LARGE SCALE GENOMIC DNA]</scope>
    <source>
        <strain evidence="1 2">A21</strain>
    </source>
</reference>
<dbReference type="Proteomes" id="UP000187194">
    <property type="component" value="Unassembled WGS sequence"/>
</dbReference>
<dbReference type="EMBL" id="MTJZ01000012">
    <property type="protein sequence ID" value="OMG73122.1"/>
    <property type="molecule type" value="Genomic_DNA"/>
</dbReference>
<sequence>MIDGELTQDAGGGFAALDGMAAGVDAEAAAALNPGAAVPPGQPAPGPDYARGAAGMVDLISSMLDGYAPGAGWSEQQRALMAASIAPVLEKYGWDIEGSMPCELMALAVCGPALYQSAKVVALKIQADRIALARAARGLDDPNTVRGGQQPATSAADALRQAASEIPNFPGI</sequence>
<dbReference type="RefSeq" id="WP_076477000.1">
    <property type="nucleotide sequence ID" value="NZ_MTJZ01000012.1"/>
</dbReference>
<dbReference type="AlphaFoldDB" id="A0A1R1JCV0"/>
<evidence type="ECO:0000313" key="1">
    <source>
        <dbReference type="EMBL" id="OMG73122.1"/>
    </source>
</evidence>